<dbReference type="EMBL" id="CP009962">
    <property type="protein sequence ID" value="AIY41061.1"/>
    <property type="molecule type" value="Genomic_DNA"/>
</dbReference>
<evidence type="ECO:0000313" key="2">
    <source>
        <dbReference type="EMBL" id="AIY41061.1"/>
    </source>
</evidence>
<name>A0A0A1F939_9BURK</name>
<keyword evidence="1" id="KW-0472">Membrane</keyword>
<protein>
    <submittedName>
        <fullName evidence="2">Uncharacterized protein</fullName>
    </submittedName>
</protein>
<reference evidence="3" key="1">
    <citation type="journal article" date="2014" name="Soil Biol. Biochem.">
        <title>Structure and function of bacterial communities in ageing soils: Insights from the Mendocino ecological staircase.</title>
        <authorList>
            <person name="Uroz S."/>
            <person name="Tech J.J."/>
            <person name="Sawaya N.A."/>
            <person name="Frey-Klett P."/>
            <person name="Leveau J.H.J."/>
        </authorList>
    </citation>
    <scope>NUCLEOTIDE SEQUENCE [LARGE SCALE GENOMIC DNA]</scope>
    <source>
        <strain evidence="3">Cal35</strain>
    </source>
</reference>
<evidence type="ECO:0000313" key="3">
    <source>
        <dbReference type="Proteomes" id="UP000030302"/>
    </source>
</evidence>
<evidence type="ECO:0000256" key="1">
    <source>
        <dbReference type="SAM" id="Phobius"/>
    </source>
</evidence>
<feature type="transmembrane region" description="Helical" evidence="1">
    <location>
        <begin position="6"/>
        <end position="28"/>
    </location>
</feature>
<proteinExistence type="predicted"/>
<dbReference type="HOGENOM" id="CLU_3287851_0_0_4"/>
<dbReference type="Proteomes" id="UP000030302">
    <property type="component" value="Chromosome"/>
</dbReference>
<keyword evidence="1" id="KW-0812">Transmembrane</keyword>
<dbReference type="AlphaFoldDB" id="A0A0A1F939"/>
<organism evidence="2 3">
    <name type="scientific">Collimonas arenae</name>
    <dbReference type="NCBI Taxonomy" id="279058"/>
    <lineage>
        <taxon>Bacteria</taxon>
        <taxon>Pseudomonadati</taxon>
        <taxon>Pseudomonadota</taxon>
        <taxon>Betaproteobacteria</taxon>
        <taxon>Burkholderiales</taxon>
        <taxon>Oxalobacteraceae</taxon>
        <taxon>Collimonas</taxon>
    </lineage>
</organism>
<gene>
    <name evidence="2" type="ORF">LT85_1903</name>
</gene>
<keyword evidence="1" id="KW-1133">Transmembrane helix</keyword>
<sequence length="40" mass="4863">MDDATLAMAITILWVVIVPFVIPWRYVFVHYVQKRGDRWR</sequence>
<accession>A0A0A1F939</accession>
<keyword evidence="3" id="KW-1185">Reference proteome</keyword>
<dbReference type="KEGG" id="care:LT85_1903"/>